<dbReference type="EMBL" id="JBEZFP010000146">
    <property type="protein sequence ID" value="MEU8138939.1"/>
    <property type="molecule type" value="Genomic_DNA"/>
</dbReference>
<dbReference type="Proteomes" id="UP001551482">
    <property type="component" value="Unassembled WGS sequence"/>
</dbReference>
<evidence type="ECO:0000313" key="3">
    <source>
        <dbReference type="Proteomes" id="UP001551482"/>
    </source>
</evidence>
<name>A0ABV3DUW0_9ACTN</name>
<proteinExistence type="predicted"/>
<protein>
    <submittedName>
        <fullName evidence="2">Uncharacterized protein</fullName>
    </submittedName>
</protein>
<gene>
    <name evidence="2" type="ORF">AB0C36_36255</name>
</gene>
<feature type="region of interest" description="Disordered" evidence="1">
    <location>
        <begin position="385"/>
        <end position="421"/>
    </location>
</feature>
<accession>A0ABV3DUW0</accession>
<organism evidence="2 3">
    <name type="scientific">Streptodolium elevatio</name>
    <dbReference type="NCBI Taxonomy" id="3157996"/>
    <lineage>
        <taxon>Bacteria</taxon>
        <taxon>Bacillati</taxon>
        <taxon>Actinomycetota</taxon>
        <taxon>Actinomycetes</taxon>
        <taxon>Kitasatosporales</taxon>
        <taxon>Streptomycetaceae</taxon>
        <taxon>Streptodolium</taxon>
    </lineage>
</organism>
<reference evidence="2 3" key="1">
    <citation type="submission" date="2024-06" db="EMBL/GenBank/DDBJ databases">
        <title>The Natural Products Discovery Center: Release of the First 8490 Sequenced Strains for Exploring Actinobacteria Biosynthetic Diversity.</title>
        <authorList>
            <person name="Kalkreuter E."/>
            <person name="Kautsar S.A."/>
            <person name="Yang D."/>
            <person name="Bader C.D."/>
            <person name="Teijaro C.N."/>
            <person name="Fluegel L."/>
            <person name="Davis C.M."/>
            <person name="Simpson J.R."/>
            <person name="Lauterbach L."/>
            <person name="Steele A.D."/>
            <person name="Gui C."/>
            <person name="Meng S."/>
            <person name="Li G."/>
            <person name="Viehrig K."/>
            <person name="Ye F."/>
            <person name="Su P."/>
            <person name="Kiefer A.F."/>
            <person name="Nichols A."/>
            <person name="Cepeda A.J."/>
            <person name="Yan W."/>
            <person name="Fan B."/>
            <person name="Jiang Y."/>
            <person name="Adhikari A."/>
            <person name="Zheng C.-J."/>
            <person name="Schuster L."/>
            <person name="Cowan T.M."/>
            <person name="Smanski M.J."/>
            <person name="Chevrette M.G."/>
            <person name="De Carvalho L.P.S."/>
            <person name="Shen B."/>
        </authorList>
    </citation>
    <scope>NUCLEOTIDE SEQUENCE [LARGE SCALE GENOMIC DNA]</scope>
    <source>
        <strain evidence="2 3">NPDC048946</strain>
    </source>
</reference>
<keyword evidence="3" id="KW-1185">Reference proteome</keyword>
<dbReference type="RefSeq" id="WP_358362721.1">
    <property type="nucleotide sequence ID" value="NZ_JBEZFP010000146.1"/>
</dbReference>
<feature type="region of interest" description="Disordered" evidence="1">
    <location>
        <begin position="340"/>
        <end position="365"/>
    </location>
</feature>
<evidence type="ECO:0000256" key="1">
    <source>
        <dbReference type="SAM" id="MobiDB-lite"/>
    </source>
</evidence>
<evidence type="ECO:0000313" key="2">
    <source>
        <dbReference type="EMBL" id="MEU8138939.1"/>
    </source>
</evidence>
<comment type="caution">
    <text evidence="2">The sequence shown here is derived from an EMBL/GenBank/DDBJ whole genome shotgun (WGS) entry which is preliminary data.</text>
</comment>
<sequence length="421" mass="45632">MNLERTSASSDPFPDADSARGLVADVASLPLAHDLVVACTVRTRGIISYLLAQKVPRDALCVVGNFVPDLSARGLDTHYSHGAVMHRRSAFAPHTLSQRVAYDGDMERQPDWKSRGVARVDDISIYHQIWNGRPGVSIGTVDGEKRWWVAEPTRTQPFASHYAPAVWVSGPERGPALMVIDTAQSKHEPQTIEQWRAKQGYPDAVTALADVGGPFRIHADTLSLDQATRLARSLGLTDRPTAPALDARWGQLSDKQRATALTSFFRWTAEPPGKDIPETLVGYSEALRQVVTSSSPLFPPEQDIGAMFDHAVTTFVPLHTYQTWLQRTDAALGQRLHPQRPPVLHSVASPPPPELAAPSKRAPDAETTTALLTIAAAGLTPVVESGMPYPLEDDPVTQSPILGPLAEPSSDPLSVGPSMME</sequence>